<dbReference type="CDD" id="cd04280">
    <property type="entry name" value="ZnMc_astacin_like"/>
    <property type="match status" value="1"/>
</dbReference>
<dbReference type="PANTHER" id="PTHR10127:SF814">
    <property type="entry name" value="MEPRIN A SUBUNIT BETA"/>
    <property type="match status" value="1"/>
</dbReference>
<feature type="chain" id="PRO_5005147724" description="Metalloendopeptidase" evidence="2">
    <location>
        <begin position="23"/>
        <end position="285"/>
    </location>
</feature>
<name>U5EEX0_9DIPT</name>
<feature type="binding site" evidence="1">
    <location>
        <position position="181"/>
    </location>
    <ligand>
        <name>Zn(2+)</name>
        <dbReference type="ChEBI" id="CHEBI:29105"/>
        <note>catalytic</note>
    </ligand>
</feature>
<dbReference type="Gene3D" id="3.40.390.10">
    <property type="entry name" value="Collagenase (Catalytic Domain)"/>
    <property type="match status" value="1"/>
</dbReference>
<dbReference type="PRINTS" id="PR00480">
    <property type="entry name" value="ASTACIN"/>
</dbReference>
<dbReference type="PANTHER" id="PTHR10127">
    <property type="entry name" value="DISCOIDIN, CUB, EGF, LAMININ , AND ZINC METALLOPROTEASE DOMAIN CONTAINING"/>
    <property type="match status" value="1"/>
</dbReference>
<feature type="binding site" evidence="1">
    <location>
        <position position="187"/>
    </location>
    <ligand>
        <name>Zn(2+)</name>
        <dbReference type="ChEBI" id="CHEBI:29105"/>
        <note>catalytic</note>
    </ligand>
</feature>
<dbReference type="GO" id="GO:0004222">
    <property type="term" value="F:metalloendopeptidase activity"/>
    <property type="evidence" value="ECO:0007669"/>
    <property type="project" value="UniProtKB-UniRule"/>
</dbReference>
<dbReference type="EMBL" id="GANO01004131">
    <property type="protein sequence ID" value="JAB55740.1"/>
    <property type="molecule type" value="mRNA"/>
</dbReference>
<dbReference type="InterPro" id="IPR024079">
    <property type="entry name" value="MetalloPept_cat_dom_sf"/>
</dbReference>
<feature type="active site" evidence="1">
    <location>
        <position position="178"/>
    </location>
</feature>
<evidence type="ECO:0000313" key="4">
    <source>
        <dbReference type="EMBL" id="JAB55740.1"/>
    </source>
</evidence>
<keyword evidence="1 2" id="KW-0482">Metalloprotease</keyword>
<accession>U5EEX0</accession>
<feature type="signal peptide" evidence="2">
    <location>
        <begin position="1"/>
        <end position="22"/>
    </location>
</feature>
<dbReference type="EC" id="3.4.24.-" evidence="2"/>
<dbReference type="Pfam" id="PF01400">
    <property type="entry name" value="Astacin"/>
    <property type="match status" value="1"/>
</dbReference>
<feature type="domain" description="Peptidase M12A" evidence="3">
    <location>
        <begin position="76"/>
        <end position="280"/>
    </location>
</feature>
<dbReference type="PROSITE" id="PS51864">
    <property type="entry name" value="ASTACIN"/>
    <property type="match status" value="1"/>
</dbReference>
<dbReference type="SMART" id="SM00235">
    <property type="entry name" value="ZnMc"/>
    <property type="match status" value="1"/>
</dbReference>
<comment type="caution">
    <text evidence="1">Lacks conserved residue(s) required for the propagation of feature annotation.</text>
</comment>
<comment type="cofactor">
    <cofactor evidence="1 2">
        <name>Zn(2+)</name>
        <dbReference type="ChEBI" id="CHEBI:29105"/>
    </cofactor>
    <text evidence="1 2">Binds 1 zinc ion per subunit.</text>
</comment>
<dbReference type="InterPro" id="IPR001506">
    <property type="entry name" value="Peptidase_M12A"/>
</dbReference>
<evidence type="ECO:0000256" key="2">
    <source>
        <dbReference type="RuleBase" id="RU361183"/>
    </source>
</evidence>
<keyword evidence="2" id="KW-0732">Signal</keyword>
<keyword evidence="1 2" id="KW-0645">Protease</keyword>
<dbReference type="SUPFAM" id="SSF55486">
    <property type="entry name" value="Metalloproteases ('zincins'), catalytic domain"/>
    <property type="match status" value="1"/>
</dbReference>
<proteinExistence type="evidence at transcript level"/>
<protein>
    <recommendedName>
        <fullName evidence="2">Metalloendopeptidase</fullName>
        <ecNumber evidence="2">3.4.24.-</ecNumber>
    </recommendedName>
</protein>
<evidence type="ECO:0000256" key="1">
    <source>
        <dbReference type="PROSITE-ProRule" id="PRU01211"/>
    </source>
</evidence>
<organism evidence="4">
    <name type="scientific">Corethrella appendiculata</name>
    <dbReference type="NCBI Taxonomy" id="1370023"/>
    <lineage>
        <taxon>Eukaryota</taxon>
        <taxon>Metazoa</taxon>
        <taxon>Ecdysozoa</taxon>
        <taxon>Arthropoda</taxon>
        <taxon>Hexapoda</taxon>
        <taxon>Insecta</taxon>
        <taxon>Pterygota</taxon>
        <taxon>Neoptera</taxon>
        <taxon>Endopterygota</taxon>
        <taxon>Diptera</taxon>
        <taxon>Nematocera</taxon>
        <taxon>Culicoidea</taxon>
        <taxon>Chaoboridae</taxon>
        <taxon>Corethrella</taxon>
    </lineage>
</organism>
<dbReference type="GO" id="GO:0008270">
    <property type="term" value="F:zinc ion binding"/>
    <property type="evidence" value="ECO:0007669"/>
    <property type="project" value="UniProtKB-UniRule"/>
</dbReference>
<keyword evidence="1 2" id="KW-0479">Metal-binding</keyword>
<dbReference type="InterPro" id="IPR006026">
    <property type="entry name" value="Peptidase_Metallo"/>
</dbReference>
<dbReference type="GO" id="GO:0006508">
    <property type="term" value="P:proteolysis"/>
    <property type="evidence" value="ECO:0007669"/>
    <property type="project" value="UniProtKB-KW"/>
</dbReference>
<evidence type="ECO:0000259" key="3">
    <source>
        <dbReference type="PROSITE" id="PS51864"/>
    </source>
</evidence>
<keyword evidence="1 2" id="KW-0862">Zinc</keyword>
<feature type="binding site" evidence="1">
    <location>
        <position position="177"/>
    </location>
    <ligand>
        <name>Zn(2+)</name>
        <dbReference type="ChEBI" id="CHEBI:29105"/>
        <note>catalytic</note>
    </ligand>
</feature>
<reference evidence="4" key="1">
    <citation type="journal article" date="2014" name="Insect Biochem. Mol. Biol.">
        <title>An insight into the sialome of the frog biting fly, Corethrella appendiculata.</title>
        <authorList>
            <person name="Ribeiro J.M.C."/>
            <person name="Chagas A.C."/>
            <person name="Pham V.M."/>
            <person name="Lounibos L.P."/>
            <person name="Calvo E."/>
        </authorList>
    </citation>
    <scope>NUCLEOTIDE SEQUENCE</scope>
    <source>
        <tissue evidence="4">Salivary glands</tissue>
    </source>
</reference>
<dbReference type="InterPro" id="IPR034035">
    <property type="entry name" value="Astacin-like_dom"/>
</dbReference>
<dbReference type="AlphaFoldDB" id="U5EEX0"/>
<sequence length="285" mass="32696">MFAKNLYLSIFVVVTLCHLVYGLPRNMVKNTPENIERLANLGPHDLAEELSGQFEGDIILTDEQASLIEGGSTIRQGLVQERFRWKNNIVYYLIEESHFDQAQKEFIREGLDTLEGATCLKFIPYEATVHGPDYIHVIGNESGCFSSVGRVGGRQRLNLQNSYQPAEGCLRIGTIMHEFIHAVGFYHMQSATLRDRYVEIIWDNIEEDKKGNFNKHDFDWVTSFGIEYDYDSVMHYGKYGFAIDSSKETIKPLDPNAEVGQRLELSPKDIQKLNRMYRCAEHPAF</sequence>
<keyword evidence="1 2" id="KW-0378">Hydrolase</keyword>